<keyword evidence="1" id="KW-0812">Transmembrane</keyword>
<feature type="transmembrane region" description="Helical" evidence="1">
    <location>
        <begin position="15"/>
        <end position="39"/>
    </location>
</feature>
<evidence type="ECO:0000313" key="2">
    <source>
        <dbReference type="EMBL" id="CEN51941.1"/>
    </source>
</evidence>
<keyword evidence="1" id="KW-1133">Transmembrane helix</keyword>
<dbReference type="Proteomes" id="UP000038200">
    <property type="component" value="Unassembled WGS sequence"/>
</dbReference>
<keyword evidence="1" id="KW-0472">Membrane</keyword>
<dbReference type="EMBL" id="CDOL01000112">
    <property type="protein sequence ID" value="CEN51941.1"/>
    <property type="molecule type" value="Genomic_DNA"/>
</dbReference>
<reference evidence="2 3" key="1">
    <citation type="submission" date="2015-01" db="EMBL/GenBank/DDBJ databases">
        <authorList>
            <person name="Xiang T."/>
            <person name="Song Y."/>
            <person name="Huang L."/>
            <person name="Wang B."/>
            <person name="Wu P."/>
        </authorList>
    </citation>
    <scope>NUCLEOTIDE SEQUENCE [LARGE SCALE GENOMIC DNA]</scope>
    <source>
        <strain evidence="2 3">CcD93</strain>
    </source>
</reference>
<evidence type="ECO:0000256" key="1">
    <source>
        <dbReference type="SAM" id="Phobius"/>
    </source>
</evidence>
<gene>
    <name evidence="2" type="ORF">CCAND93_20049</name>
</gene>
<dbReference type="RefSeq" id="WP_156127594.1">
    <property type="nucleotide sequence ID" value="NZ_CDOL01000112.1"/>
</dbReference>
<sequence length="50" mass="5675">MSSRRNSKDGFQPTWLYVVGALVVGLIIPDKFNPVAMILNRKKEDKPKTD</sequence>
<dbReference type="AlphaFoldDB" id="A0A0B7IJ79"/>
<accession>A0A0B7IJ79</accession>
<name>A0A0B7IJ79_9FLAO</name>
<protein>
    <submittedName>
        <fullName evidence="2">Uncharacterized protein</fullName>
    </submittedName>
</protein>
<evidence type="ECO:0000313" key="3">
    <source>
        <dbReference type="Proteomes" id="UP000038200"/>
    </source>
</evidence>
<proteinExistence type="predicted"/>
<organism evidence="2 3">
    <name type="scientific">Capnocytophaga canis</name>
    <dbReference type="NCBI Taxonomy" id="1848903"/>
    <lineage>
        <taxon>Bacteria</taxon>
        <taxon>Pseudomonadati</taxon>
        <taxon>Bacteroidota</taxon>
        <taxon>Flavobacteriia</taxon>
        <taxon>Flavobacteriales</taxon>
        <taxon>Flavobacteriaceae</taxon>
        <taxon>Capnocytophaga</taxon>
    </lineage>
</organism>